<dbReference type="InterPro" id="IPR012677">
    <property type="entry name" value="Nucleotide-bd_a/b_plait_sf"/>
</dbReference>
<feature type="non-terminal residue" evidence="2">
    <location>
        <position position="571"/>
    </location>
</feature>
<dbReference type="Gene3D" id="3.30.70.330">
    <property type="match status" value="1"/>
</dbReference>
<dbReference type="Proteomes" id="UP000228934">
    <property type="component" value="Unassembled WGS sequence"/>
</dbReference>
<dbReference type="EMBL" id="KZ059760">
    <property type="protein sequence ID" value="PIO13461.1"/>
    <property type="molecule type" value="Genomic_DNA"/>
</dbReference>
<dbReference type="InterPro" id="IPR057047">
    <property type="entry name" value="PARP14_KH_5"/>
</dbReference>
<dbReference type="Pfam" id="PF23249">
    <property type="entry name" value="KH_PARP14_3"/>
    <property type="match status" value="1"/>
</dbReference>
<feature type="non-terminal residue" evidence="2">
    <location>
        <position position="1"/>
    </location>
</feature>
<accession>A0A2G9QE82</accession>
<dbReference type="InterPro" id="IPR057045">
    <property type="entry name" value="PARP14_KH_3"/>
</dbReference>
<sequence>EESQSVRVENVPDNTSETHLAAFFENPKQGGGRVKEILMLPEERAALITFYDMIDVKRVLKKDHVFSKKKISVYPYYPLLGIALYGKDGPCIKIPKTIEFNISPYIFQHICNNEGLKKNIDVKMKDKHCEIKWPDQDCQDPVLQLIFSPTLSTHLRSVAKIVSRWKEDVYNEFSLLIEKFRVLEYKMDESVWEAIREHVSSSTYEGVLIKPDCGREKVFLVGSSNDVTRIDPTFRQLVEENTKQVERKKQTKTETLSMSPALYQNMCNSGLKKKILDQVPELKMDYDVPRKEIRLSGLRDEVLTAKCEILNIKQQKQTKSIQMNPHLVQFLMSTDNEEISSTLFVHHNINAVLEIEDNAVQLMAYSKKDLTEAAEQMNKELICREVPVGEKSILKSPEWGSLQSHLLESSNAEKMTVLILESHSGLEDNVVIAGLSLNVDKCYQKVNDFLDTLMEKNIKVKSLVVMQFLKEVKKQTLDELKNNNLSVVIHNKNIHLRGPRRYVAEAHSRISDVLSSLCSDTLTIDKPGAKKFFFTNEDMYVTKAQNMYGCLIHLQKEEEEDELEDMEDSPH</sequence>
<organism evidence="2 3">
    <name type="scientific">Aquarana catesbeiana</name>
    <name type="common">American bullfrog</name>
    <name type="synonym">Rana catesbeiana</name>
    <dbReference type="NCBI Taxonomy" id="8400"/>
    <lineage>
        <taxon>Eukaryota</taxon>
        <taxon>Metazoa</taxon>
        <taxon>Chordata</taxon>
        <taxon>Craniata</taxon>
        <taxon>Vertebrata</taxon>
        <taxon>Euteleostomi</taxon>
        <taxon>Amphibia</taxon>
        <taxon>Batrachia</taxon>
        <taxon>Anura</taxon>
        <taxon>Neobatrachia</taxon>
        <taxon>Ranoidea</taxon>
        <taxon>Ranidae</taxon>
        <taxon>Aquarana</taxon>
    </lineage>
</organism>
<dbReference type="InterPro" id="IPR057044">
    <property type="entry name" value="PARP14_KH_1"/>
</dbReference>
<proteinExistence type="predicted"/>
<dbReference type="InterPro" id="IPR057048">
    <property type="entry name" value="PARP14_KH_6"/>
</dbReference>
<dbReference type="InterPro" id="IPR057043">
    <property type="entry name" value="PARP14_KH_2"/>
</dbReference>
<dbReference type="GO" id="GO:0003723">
    <property type="term" value="F:RNA binding"/>
    <property type="evidence" value="ECO:0007669"/>
    <property type="project" value="InterPro"/>
</dbReference>
<dbReference type="Pfam" id="PF23248">
    <property type="entry name" value="KH_PARP14_2"/>
    <property type="match status" value="1"/>
</dbReference>
<keyword evidence="3" id="KW-1185">Reference proteome</keyword>
<gene>
    <name evidence="2" type="ORF">AB205_0004510</name>
</gene>
<evidence type="ECO:0000313" key="2">
    <source>
        <dbReference type="EMBL" id="PIO13461.1"/>
    </source>
</evidence>
<evidence type="ECO:0000313" key="3">
    <source>
        <dbReference type="Proteomes" id="UP000228934"/>
    </source>
</evidence>
<name>A0A2G9QE82_AQUCT</name>
<evidence type="ECO:0000259" key="1">
    <source>
        <dbReference type="SMART" id="SM00360"/>
    </source>
</evidence>
<feature type="domain" description="RRM" evidence="1">
    <location>
        <begin position="5"/>
        <end position="74"/>
    </location>
</feature>
<dbReference type="Pfam" id="PF23085">
    <property type="entry name" value="RRM_PARP14_3"/>
    <property type="match status" value="1"/>
</dbReference>
<dbReference type="InterPro" id="IPR035979">
    <property type="entry name" value="RBD_domain_sf"/>
</dbReference>
<dbReference type="Pfam" id="PF23253">
    <property type="entry name" value="KH_PARP14_6"/>
    <property type="match status" value="1"/>
</dbReference>
<dbReference type="Pfam" id="PF23252">
    <property type="entry name" value="KH_PARP14_5"/>
    <property type="match status" value="1"/>
</dbReference>
<dbReference type="Pfam" id="PF23084">
    <property type="entry name" value="KH_PARP14_1"/>
    <property type="match status" value="1"/>
</dbReference>
<dbReference type="AlphaFoldDB" id="A0A2G9QE82"/>
<dbReference type="OrthoDB" id="6133115at2759"/>
<reference evidence="3" key="1">
    <citation type="journal article" date="2017" name="Nat. Commun.">
        <title>The North American bullfrog draft genome provides insight into hormonal regulation of long noncoding RNA.</title>
        <authorList>
            <person name="Hammond S.A."/>
            <person name="Warren R.L."/>
            <person name="Vandervalk B.P."/>
            <person name="Kucuk E."/>
            <person name="Khan H."/>
            <person name="Gibb E.A."/>
            <person name="Pandoh P."/>
            <person name="Kirk H."/>
            <person name="Zhao Y."/>
            <person name="Jones M."/>
            <person name="Mungall A.J."/>
            <person name="Coope R."/>
            <person name="Pleasance S."/>
            <person name="Moore R.A."/>
            <person name="Holt R.A."/>
            <person name="Round J.M."/>
            <person name="Ohora S."/>
            <person name="Walle B.V."/>
            <person name="Veldhoen N."/>
            <person name="Helbing C.C."/>
            <person name="Birol I."/>
        </authorList>
    </citation>
    <scope>NUCLEOTIDE SEQUENCE [LARGE SCALE GENOMIC DNA]</scope>
</reference>
<dbReference type="SMART" id="SM00360">
    <property type="entry name" value="RRM"/>
    <property type="match status" value="1"/>
</dbReference>
<dbReference type="InterPro" id="IPR000504">
    <property type="entry name" value="RRM_dom"/>
</dbReference>
<dbReference type="SUPFAM" id="SSF54928">
    <property type="entry name" value="RNA-binding domain, RBD"/>
    <property type="match status" value="1"/>
</dbReference>
<protein>
    <recommendedName>
        <fullName evidence="1">RRM domain-containing protein</fullName>
    </recommendedName>
</protein>
<dbReference type="InterPro" id="IPR057046">
    <property type="entry name" value="PARP14_KH_4"/>
</dbReference>
<dbReference type="Pfam" id="PF23251">
    <property type="entry name" value="KH_PARP14_4"/>
    <property type="match status" value="1"/>
</dbReference>